<dbReference type="EMBL" id="GEGO01007287">
    <property type="protein sequence ID" value="JAR88117.1"/>
    <property type="molecule type" value="Transcribed_RNA"/>
</dbReference>
<dbReference type="AlphaFoldDB" id="A0A147BBH3"/>
<feature type="non-terminal residue" evidence="1">
    <location>
        <position position="206"/>
    </location>
</feature>
<evidence type="ECO:0000313" key="1">
    <source>
        <dbReference type="EMBL" id="JAR88117.1"/>
    </source>
</evidence>
<dbReference type="InterPro" id="IPR032675">
    <property type="entry name" value="LRR_dom_sf"/>
</dbReference>
<feature type="non-terminal residue" evidence="1">
    <location>
        <position position="1"/>
    </location>
</feature>
<proteinExistence type="predicted"/>
<sequence length="206" mass="24237">TSLKLAEKFDSRMVYDGVDDIVCPVFRRMRRLVRSKRDVTGIKTLRIDGTYVRNRHVIRVLRALKNNWECLVIDNCWVISIRTLNYIAKHMRHLVDLSLDRPLLFEGELSEFLRKEYIGKLRSLSITDVGDFDGNLFVDVVKRCKRMQYLEFDFTACISFQELFDNCRHLNELSFLLQCHQTSEYATRVLQPYVSETSVFLRSPSG</sequence>
<dbReference type="Gene3D" id="3.80.10.10">
    <property type="entry name" value="Ribonuclease Inhibitor"/>
    <property type="match status" value="1"/>
</dbReference>
<name>A0A147BBH3_IXORI</name>
<accession>A0A147BBH3</accession>
<organism evidence="1">
    <name type="scientific">Ixodes ricinus</name>
    <name type="common">Common tick</name>
    <name type="synonym">Acarus ricinus</name>
    <dbReference type="NCBI Taxonomy" id="34613"/>
    <lineage>
        <taxon>Eukaryota</taxon>
        <taxon>Metazoa</taxon>
        <taxon>Ecdysozoa</taxon>
        <taxon>Arthropoda</taxon>
        <taxon>Chelicerata</taxon>
        <taxon>Arachnida</taxon>
        <taxon>Acari</taxon>
        <taxon>Parasitiformes</taxon>
        <taxon>Ixodida</taxon>
        <taxon>Ixodoidea</taxon>
        <taxon>Ixodidae</taxon>
        <taxon>Ixodinae</taxon>
        <taxon>Ixodes</taxon>
    </lineage>
</organism>
<dbReference type="SUPFAM" id="SSF52047">
    <property type="entry name" value="RNI-like"/>
    <property type="match status" value="1"/>
</dbReference>
<protein>
    <submittedName>
        <fullName evidence="1">Uncharacterized protein</fullName>
    </submittedName>
</protein>
<reference evidence="1" key="1">
    <citation type="journal article" date="2018" name="PLoS Negl. Trop. Dis.">
        <title>Sialome diversity of ticks revealed by RNAseq of single tick salivary glands.</title>
        <authorList>
            <person name="Perner J."/>
            <person name="Kropackova S."/>
            <person name="Kopacek P."/>
            <person name="Ribeiro J.M."/>
        </authorList>
    </citation>
    <scope>NUCLEOTIDE SEQUENCE</scope>
    <source>
        <strain evidence="1">Siblings of single egg batch collected in Ceske Budejovice</strain>
        <tissue evidence="1">Salivary glands</tissue>
    </source>
</reference>